<dbReference type="InterPro" id="IPR011991">
    <property type="entry name" value="ArsR-like_HTH"/>
</dbReference>
<dbReference type="InterPro" id="IPR001845">
    <property type="entry name" value="HTH_ArsR_DNA-bd_dom"/>
</dbReference>
<sequence>MAGMEESDRQVRDGEELKALTHPLRLRMLSVLREHGSATATELAKRFDTDTGATSYHLRKLAQYGFVEEVAAEGHPRARRWAAVHATTSWNNSEVGETGEGRTAAGWMRRQQAGILVSDAESFEQLQDSLPSEWIDAAGIGDLLVKLTPESLGELWGRFYAHLDELKARDAGDEAARRVSIVVGGFPRPDEPKP</sequence>
<feature type="domain" description="HTH arsR-type" evidence="1">
    <location>
        <begin position="15"/>
        <end position="85"/>
    </location>
</feature>
<dbReference type="Proteomes" id="UP000515563">
    <property type="component" value="Chromosome"/>
</dbReference>
<dbReference type="SMART" id="SM00418">
    <property type="entry name" value="HTH_ARSR"/>
    <property type="match status" value="1"/>
</dbReference>
<dbReference type="EMBL" id="CP043661">
    <property type="protein sequence ID" value="QNE21048.1"/>
    <property type="molecule type" value="Genomic_DNA"/>
</dbReference>
<gene>
    <name evidence="2" type="ORF">F1D05_27990</name>
</gene>
<accession>A0A7G6X483</accession>
<protein>
    <submittedName>
        <fullName evidence="2">Helix-turn-helix transcriptional regulator</fullName>
    </submittedName>
</protein>
<dbReference type="SUPFAM" id="SSF46785">
    <property type="entry name" value="Winged helix' DNA-binding domain"/>
    <property type="match status" value="1"/>
</dbReference>
<reference evidence="3" key="1">
    <citation type="submission" date="2019-09" db="EMBL/GenBank/DDBJ databases">
        <title>Antimicrobial potential of Antarctic Bacteria.</title>
        <authorList>
            <person name="Benaud N."/>
            <person name="Edwards R.J."/>
            <person name="Ferrari B.C."/>
        </authorList>
    </citation>
    <scope>NUCLEOTIDE SEQUENCE [LARGE SCALE GENOMIC DNA]</scope>
    <source>
        <strain evidence="3">SPB151</strain>
    </source>
</reference>
<keyword evidence="3" id="KW-1185">Reference proteome</keyword>
<evidence type="ECO:0000313" key="2">
    <source>
        <dbReference type="EMBL" id="QNE21048.1"/>
    </source>
</evidence>
<reference evidence="2 3" key="2">
    <citation type="journal article" date="2020" name="Microbiol. Resour. Announc.">
        <title>Antarctic desert soil bacteria exhibit high novel natural product potential, evaluated through long-read genome sequencing and comparative genomics.</title>
        <authorList>
            <person name="Benaud N."/>
            <person name="Edwards R.J."/>
            <person name="Amos T.G."/>
            <person name="D'Agostino P.M."/>
            <person name="Gutierrez-Chavez C."/>
            <person name="Montgomery K."/>
            <person name="Nicetic I."/>
            <person name="Ferrari B.C."/>
        </authorList>
    </citation>
    <scope>NUCLEOTIDE SEQUENCE [LARGE SCALE GENOMIC DNA]</scope>
    <source>
        <strain evidence="2 3">SPB151</strain>
    </source>
</reference>
<proteinExistence type="predicted"/>
<evidence type="ECO:0000313" key="3">
    <source>
        <dbReference type="Proteomes" id="UP000515563"/>
    </source>
</evidence>
<dbReference type="InterPro" id="IPR036388">
    <property type="entry name" value="WH-like_DNA-bd_sf"/>
</dbReference>
<dbReference type="Gene3D" id="1.10.10.10">
    <property type="entry name" value="Winged helix-like DNA-binding domain superfamily/Winged helix DNA-binding domain"/>
    <property type="match status" value="1"/>
</dbReference>
<evidence type="ECO:0000259" key="1">
    <source>
        <dbReference type="SMART" id="SM00418"/>
    </source>
</evidence>
<dbReference type="Pfam" id="PF12840">
    <property type="entry name" value="HTH_20"/>
    <property type="match status" value="1"/>
</dbReference>
<dbReference type="KEGG" id="kqi:F1D05_27990"/>
<name>A0A7G6X483_9ACTN</name>
<dbReference type="CDD" id="cd00090">
    <property type="entry name" value="HTH_ARSR"/>
    <property type="match status" value="1"/>
</dbReference>
<dbReference type="AlphaFoldDB" id="A0A7G6X483"/>
<organism evidence="2 3">
    <name type="scientific">Kribbella qitaiheensis</name>
    <dbReference type="NCBI Taxonomy" id="1544730"/>
    <lineage>
        <taxon>Bacteria</taxon>
        <taxon>Bacillati</taxon>
        <taxon>Actinomycetota</taxon>
        <taxon>Actinomycetes</taxon>
        <taxon>Propionibacteriales</taxon>
        <taxon>Kribbellaceae</taxon>
        <taxon>Kribbella</taxon>
    </lineage>
</organism>
<dbReference type="GO" id="GO:0003700">
    <property type="term" value="F:DNA-binding transcription factor activity"/>
    <property type="evidence" value="ECO:0007669"/>
    <property type="project" value="InterPro"/>
</dbReference>
<dbReference type="InterPro" id="IPR036390">
    <property type="entry name" value="WH_DNA-bd_sf"/>
</dbReference>